<dbReference type="AlphaFoldDB" id="A0A1N6QD12"/>
<organism evidence="6 7">
    <name type="scientific">Marinobacterium stanieri</name>
    <dbReference type="NCBI Taxonomy" id="49186"/>
    <lineage>
        <taxon>Bacteria</taxon>
        <taxon>Pseudomonadati</taxon>
        <taxon>Pseudomonadota</taxon>
        <taxon>Gammaproteobacteria</taxon>
        <taxon>Oceanospirillales</taxon>
        <taxon>Oceanospirillaceae</taxon>
        <taxon>Marinobacterium</taxon>
    </lineage>
</organism>
<dbReference type="GO" id="GO:0003690">
    <property type="term" value="F:double-stranded DNA binding"/>
    <property type="evidence" value="ECO:0007669"/>
    <property type="project" value="TreeGrafter"/>
</dbReference>
<dbReference type="EMBL" id="FTMN01000002">
    <property type="protein sequence ID" value="SIQ14490.1"/>
    <property type="molecule type" value="Genomic_DNA"/>
</dbReference>
<name>A0A1N6QD12_9GAMM</name>
<dbReference type="GO" id="GO:0043590">
    <property type="term" value="C:bacterial nucleoid"/>
    <property type="evidence" value="ECO:0007669"/>
    <property type="project" value="TreeGrafter"/>
</dbReference>
<gene>
    <name evidence="6" type="ORF">SAMN05421647_102427</name>
</gene>
<dbReference type="NCBIfam" id="NF001464">
    <property type="entry name" value="PRK00321.1-5"/>
    <property type="match status" value="1"/>
</dbReference>
<evidence type="ECO:0000256" key="5">
    <source>
        <dbReference type="ARBA" id="ARBA00023172"/>
    </source>
</evidence>
<dbReference type="eggNOG" id="COG2974">
    <property type="taxonomic scope" value="Bacteria"/>
</dbReference>
<evidence type="ECO:0000256" key="3">
    <source>
        <dbReference type="ARBA" id="ARBA00022296"/>
    </source>
</evidence>
<keyword evidence="5" id="KW-0233">DNA recombination</keyword>
<evidence type="ECO:0000256" key="2">
    <source>
        <dbReference type="ARBA" id="ARBA00008657"/>
    </source>
</evidence>
<accession>A0A1N6QD12</accession>
<evidence type="ECO:0000256" key="1">
    <source>
        <dbReference type="ARBA" id="ARBA00004453"/>
    </source>
</evidence>
<comment type="subcellular location">
    <subcellularLocation>
        <location evidence="1">Cytoplasm</location>
        <location evidence="1">Nucleoid</location>
    </subcellularLocation>
</comment>
<reference evidence="7" key="1">
    <citation type="submission" date="2017-01" db="EMBL/GenBank/DDBJ databases">
        <authorList>
            <person name="Varghese N."/>
            <person name="Submissions S."/>
        </authorList>
    </citation>
    <scope>NUCLEOTIDE SEQUENCE [LARGE SCALE GENOMIC DNA]</scope>
    <source>
        <strain evidence="7">DSM 7027</strain>
    </source>
</reference>
<dbReference type="Proteomes" id="UP000186895">
    <property type="component" value="Unassembled WGS sequence"/>
</dbReference>
<keyword evidence="7" id="KW-1185">Reference proteome</keyword>
<dbReference type="PANTHER" id="PTHR38103:SF1">
    <property type="entry name" value="RECOMBINATION-ASSOCIATED PROTEIN RDGC"/>
    <property type="match status" value="1"/>
</dbReference>
<keyword evidence="4" id="KW-0963">Cytoplasm</keyword>
<dbReference type="GO" id="GO:0006310">
    <property type="term" value="P:DNA recombination"/>
    <property type="evidence" value="ECO:0007669"/>
    <property type="project" value="UniProtKB-KW"/>
</dbReference>
<comment type="similarity">
    <text evidence="2">Belongs to the RdgC family.</text>
</comment>
<dbReference type="GO" id="GO:0000018">
    <property type="term" value="P:regulation of DNA recombination"/>
    <property type="evidence" value="ECO:0007669"/>
    <property type="project" value="TreeGrafter"/>
</dbReference>
<sequence>MFNPKNAIAYLVNDLPDAETLQSALAEHPFRPRGSQELSSMGWATPCKDATDGLVFDAHGWLLIGLKYEEADLKAAVVREQLANRVDDIEQEESRKVYRKEKLQLKDEVVLDLLPRAFNTHRMTYALLNPEKPYLFIEATSHKRAEELLNALREALGSLKVALPLTSLSADKVMTGWLTGEQMPNEWALGDECELRDPMAEGGKIAARGQELMSKEITAHIEGGYLVKRLALEYGQVIEFVLHEDLSIHRIRLTEEFRDQIDADTPDDVIAALDAAVWRWGTDLTRLMNSLVDAMGGIPDQDSFQLVQEQDDIPAGPLTLSASVGKASEKAVMITSKLYQMRQQQIFLGGEERFKQSVEHYRPMFEQVMADQKCDPIKALITLLDNAKGHQNEGMLMHVLSAVACELAEPSLGEAA</sequence>
<evidence type="ECO:0000256" key="4">
    <source>
        <dbReference type="ARBA" id="ARBA00022490"/>
    </source>
</evidence>
<proteinExistence type="inferred from homology"/>
<dbReference type="PANTHER" id="PTHR38103">
    <property type="entry name" value="RECOMBINATION-ASSOCIATED PROTEIN RDGC"/>
    <property type="match status" value="1"/>
</dbReference>
<dbReference type="InterPro" id="IPR007476">
    <property type="entry name" value="RdgC"/>
</dbReference>
<dbReference type="RefSeq" id="WP_076461892.1">
    <property type="nucleotide sequence ID" value="NZ_FTMN01000002.1"/>
</dbReference>
<dbReference type="Pfam" id="PF04381">
    <property type="entry name" value="RdgC"/>
    <property type="match status" value="1"/>
</dbReference>
<evidence type="ECO:0000313" key="7">
    <source>
        <dbReference type="Proteomes" id="UP000186895"/>
    </source>
</evidence>
<evidence type="ECO:0000313" key="6">
    <source>
        <dbReference type="EMBL" id="SIQ14490.1"/>
    </source>
</evidence>
<protein>
    <recommendedName>
        <fullName evidence="3">Recombination-associated protein RdgC</fullName>
    </recommendedName>
</protein>
<dbReference type="STRING" id="49186.SAMN05421647_102427"/>